<evidence type="ECO:0000313" key="3">
    <source>
        <dbReference type="EMBL" id="NYS48157.1"/>
    </source>
</evidence>
<dbReference type="InterPro" id="IPR029261">
    <property type="entry name" value="Transposase_Znf"/>
</dbReference>
<feature type="non-terminal residue" evidence="3">
    <location>
        <position position="418"/>
    </location>
</feature>
<dbReference type="PANTHER" id="PTHR33498:SF1">
    <property type="entry name" value="TRANSPOSASE FOR INSERTION SEQUENCE ELEMENT IS1557"/>
    <property type="match status" value="1"/>
</dbReference>
<dbReference type="PANTHER" id="PTHR33498">
    <property type="entry name" value="TRANSPOSASE FOR INSERTION SEQUENCE ELEMENT IS1557"/>
    <property type="match status" value="1"/>
</dbReference>
<feature type="domain" description="Transposase IS204/IS1001/IS1096/IS1165 DDE" evidence="1">
    <location>
        <begin position="164"/>
        <end position="415"/>
    </location>
</feature>
<protein>
    <submittedName>
        <fullName evidence="3">ISL3 family transposase</fullName>
    </submittedName>
</protein>
<feature type="domain" description="Transposase IS204/IS1001/IS1096/IS1165 zinc-finger" evidence="2">
    <location>
        <begin position="46"/>
        <end position="92"/>
    </location>
</feature>
<evidence type="ECO:0000259" key="2">
    <source>
        <dbReference type="Pfam" id="PF14690"/>
    </source>
</evidence>
<dbReference type="NCBIfam" id="NF033550">
    <property type="entry name" value="transpos_ISL3"/>
    <property type="match status" value="1"/>
</dbReference>
<organism evidence="3 4">
    <name type="scientific">Gemelliphila palaticanis</name>
    <dbReference type="NCBI Taxonomy" id="81950"/>
    <lineage>
        <taxon>Bacteria</taxon>
        <taxon>Bacillati</taxon>
        <taxon>Bacillota</taxon>
        <taxon>Bacilli</taxon>
        <taxon>Bacillales</taxon>
        <taxon>Gemellaceae</taxon>
        <taxon>Gemelliphila</taxon>
    </lineage>
</organism>
<dbReference type="Pfam" id="PF14690">
    <property type="entry name" value="Zn_ribbon_ISL3"/>
    <property type="match status" value="1"/>
</dbReference>
<dbReference type="RefSeq" id="WP_179941936.1">
    <property type="nucleotide sequence ID" value="NZ_JACBYF010000037.1"/>
</dbReference>
<dbReference type="InterPro" id="IPR047951">
    <property type="entry name" value="Transpos_ISL3"/>
</dbReference>
<name>A0ABX2T173_9BACL</name>
<comment type="caution">
    <text evidence="3">The sequence shown here is derived from an EMBL/GenBank/DDBJ whole genome shotgun (WGS) entry which is preliminary data.</text>
</comment>
<keyword evidence="4" id="KW-1185">Reference proteome</keyword>
<accession>A0ABX2T173</accession>
<gene>
    <name evidence="3" type="ORF">HZY85_08245</name>
</gene>
<sequence length="418" mass="49863">MYNYIKEILEIKDKNIEITGEIRKEKIKGQTTFVVEGKLTYDIEYCPCCGCKNEKHTVIKDGFLNTEIKMLRISEKPTKLKLKKQRYKCKNCERKFTAETKIVDKYCQISKILKVTVLSNLKEIKSNKTIAKEQYISESTVIRILQGARKYLETNKYKNLPEYLCFDEIKSTKDAENKMSFVYADAQTGNLIDIVDGRTYKKLKNYFIAIPRNIRKKVKTICIDIYPPYMKLIKEIFPKAEIIIDRFHIVQNINREFNKYRIQLMNKFKNKERHIYTKLKIYWRLLLKEYSEINYQKTHYSRTFGRTVSNKEVLDYILSIDQILANNYKIMQEIRYALKTRNIELFKETIDNSENTYSKGMSKAIKTIKKYEDYMVNSLRYNYSNGVLEGINNKIKLIKRVSYGYSSFYNFRLRILIV</sequence>
<evidence type="ECO:0000259" key="1">
    <source>
        <dbReference type="Pfam" id="PF01610"/>
    </source>
</evidence>
<dbReference type="InterPro" id="IPR002560">
    <property type="entry name" value="Transposase_DDE"/>
</dbReference>
<proteinExistence type="predicted"/>
<reference evidence="3 4" key="1">
    <citation type="submission" date="2020-07" db="EMBL/GenBank/DDBJ databases">
        <title>MOT database genomes.</title>
        <authorList>
            <person name="Joseph S."/>
            <person name="Aduse-Opoku J."/>
            <person name="Hashim A."/>
            <person name="Wade W."/>
            <person name="Curtis M."/>
        </authorList>
    </citation>
    <scope>NUCLEOTIDE SEQUENCE [LARGE SCALE GENOMIC DNA]</scope>
    <source>
        <strain evidence="3 4">CIP 106318</strain>
    </source>
</reference>
<dbReference type="Proteomes" id="UP000531840">
    <property type="component" value="Unassembled WGS sequence"/>
</dbReference>
<dbReference type="Pfam" id="PF01610">
    <property type="entry name" value="DDE_Tnp_ISL3"/>
    <property type="match status" value="1"/>
</dbReference>
<evidence type="ECO:0000313" key="4">
    <source>
        <dbReference type="Proteomes" id="UP000531840"/>
    </source>
</evidence>
<dbReference type="EMBL" id="JACBYF010000037">
    <property type="protein sequence ID" value="NYS48157.1"/>
    <property type="molecule type" value="Genomic_DNA"/>
</dbReference>